<dbReference type="Pfam" id="PF00160">
    <property type="entry name" value="Pro_isomerase"/>
    <property type="match status" value="1"/>
</dbReference>
<evidence type="ECO:0000256" key="4">
    <source>
        <dbReference type="ARBA" id="ARBA00023110"/>
    </source>
</evidence>
<accession>A0A917D9M0</accession>
<gene>
    <name evidence="9" type="primary">ppiA</name>
    <name evidence="9" type="ORF">GCM10011343_04000</name>
</gene>
<dbReference type="AlphaFoldDB" id="A0A917D9M0"/>
<dbReference type="RefSeq" id="WP_188360829.1">
    <property type="nucleotide sequence ID" value="NZ_BMFG01000001.1"/>
</dbReference>
<dbReference type="GO" id="GO:0006457">
    <property type="term" value="P:protein folding"/>
    <property type="evidence" value="ECO:0007669"/>
    <property type="project" value="InterPro"/>
</dbReference>
<dbReference type="InterPro" id="IPR044666">
    <property type="entry name" value="Cyclophilin_A-like"/>
</dbReference>
<organism evidence="9 10">
    <name type="scientific">Flavobacterium orientale</name>
    <dbReference type="NCBI Taxonomy" id="1756020"/>
    <lineage>
        <taxon>Bacteria</taxon>
        <taxon>Pseudomonadati</taxon>
        <taxon>Bacteroidota</taxon>
        <taxon>Flavobacteriia</taxon>
        <taxon>Flavobacteriales</taxon>
        <taxon>Flavobacteriaceae</taxon>
        <taxon>Flavobacterium</taxon>
    </lineage>
</organism>
<comment type="caution">
    <text evidence="9">The sequence shown here is derived from an EMBL/GenBank/DDBJ whole genome shotgun (WGS) entry which is preliminary data.</text>
</comment>
<sequence length="373" mass="40915">MNLKLICGLLISTLLVSCSSKYDQLGDGLFAEIKTNKGSIILQLEHEKAPVTVANFITLAEGKNTMVTDEAKKGKPFYNGLTFHRVIPSFMIQGGDPEGNGSGGPGYKFKDEITDLLHDKGGILSMANSGPATNGSQFFITHIATPHLDGKHTVFGHVIEGMEVVNSIVQGDTIETVTIIRNGEVAKKFDAVKIFTEDFKNEAELQSKLAEEERIKKEAFLAEFKETIDAKLKFFEETKKTASKTQSGLVYKITEKGSSKKPTIGSTVFFNYTLFLENGELVQTSIAEVAKAFGKFDQRQADMNGYQPFPFEYGQKTGLIPGFLEGAEKMNLNDKAILFIPSYLGYGEAGMGEAIPSNSNLIFEIEMLEKAPQ</sequence>
<dbReference type="PANTHER" id="PTHR45625:SF4">
    <property type="entry name" value="PEPTIDYLPROLYL ISOMERASE DOMAIN AND WD REPEAT-CONTAINING PROTEIN 1"/>
    <property type="match status" value="1"/>
</dbReference>
<dbReference type="Gene3D" id="3.10.50.40">
    <property type="match status" value="1"/>
</dbReference>
<proteinExistence type="inferred from homology"/>
<dbReference type="InterPro" id="IPR029000">
    <property type="entry name" value="Cyclophilin-like_dom_sf"/>
</dbReference>
<comment type="catalytic activity">
    <reaction evidence="1 6">
        <text>[protein]-peptidylproline (omega=180) = [protein]-peptidylproline (omega=0)</text>
        <dbReference type="Rhea" id="RHEA:16237"/>
        <dbReference type="Rhea" id="RHEA-COMP:10747"/>
        <dbReference type="Rhea" id="RHEA-COMP:10748"/>
        <dbReference type="ChEBI" id="CHEBI:83833"/>
        <dbReference type="ChEBI" id="CHEBI:83834"/>
        <dbReference type="EC" id="5.2.1.8"/>
    </reaction>
</comment>
<dbReference type="InterPro" id="IPR002130">
    <property type="entry name" value="Cyclophilin-type_PPIase_dom"/>
</dbReference>
<dbReference type="PRINTS" id="PR00153">
    <property type="entry name" value="CSAPPISMRASE"/>
</dbReference>
<dbReference type="CDD" id="cd00317">
    <property type="entry name" value="cyclophilin"/>
    <property type="match status" value="1"/>
</dbReference>
<dbReference type="PROSITE" id="PS50059">
    <property type="entry name" value="FKBP_PPIASE"/>
    <property type="match status" value="1"/>
</dbReference>
<dbReference type="EMBL" id="BMFG01000001">
    <property type="protein sequence ID" value="GGD16296.1"/>
    <property type="molecule type" value="Genomic_DNA"/>
</dbReference>
<evidence type="ECO:0000256" key="1">
    <source>
        <dbReference type="ARBA" id="ARBA00000971"/>
    </source>
</evidence>
<name>A0A917D9M0_9FLAO</name>
<dbReference type="Gene3D" id="2.40.100.10">
    <property type="entry name" value="Cyclophilin-like"/>
    <property type="match status" value="1"/>
</dbReference>
<feature type="domain" description="PPIase FKBP-type" evidence="7">
    <location>
        <begin position="265"/>
        <end position="371"/>
    </location>
</feature>
<dbReference type="InterPro" id="IPR020892">
    <property type="entry name" value="Cyclophilin-type_PPIase_CS"/>
</dbReference>
<keyword evidence="5 6" id="KW-0413">Isomerase</keyword>
<dbReference type="GO" id="GO:0003755">
    <property type="term" value="F:peptidyl-prolyl cis-trans isomerase activity"/>
    <property type="evidence" value="ECO:0007669"/>
    <property type="project" value="UniProtKB-KW"/>
</dbReference>
<evidence type="ECO:0000313" key="9">
    <source>
        <dbReference type="EMBL" id="GGD16296.1"/>
    </source>
</evidence>
<evidence type="ECO:0000256" key="2">
    <source>
        <dbReference type="ARBA" id="ARBA00007365"/>
    </source>
</evidence>
<dbReference type="InterPro" id="IPR001179">
    <property type="entry name" value="PPIase_FKBP_dom"/>
</dbReference>
<dbReference type="PANTHER" id="PTHR45625">
    <property type="entry name" value="PEPTIDYL-PROLYL CIS-TRANS ISOMERASE-RELATED"/>
    <property type="match status" value="1"/>
</dbReference>
<feature type="domain" description="PPIase cyclophilin-type" evidence="8">
    <location>
        <begin position="38"/>
        <end position="168"/>
    </location>
</feature>
<dbReference type="Pfam" id="PF00254">
    <property type="entry name" value="FKBP_C"/>
    <property type="match status" value="1"/>
</dbReference>
<comment type="similarity">
    <text evidence="2">Belongs to the cyclophilin-type PPIase family.</text>
</comment>
<dbReference type="SUPFAM" id="SSF50891">
    <property type="entry name" value="Cyclophilin-like"/>
    <property type="match status" value="1"/>
</dbReference>
<dbReference type="SUPFAM" id="SSF54534">
    <property type="entry name" value="FKBP-like"/>
    <property type="match status" value="1"/>
</dbReference>
<evidence type="ECO:0000259" key="8">
    <source>
        <dbReference type="PROSITE" id="PS50072"/>
    </source>
</evidence>
<evidence type="ECO:0000256" key="5">
    <source>
        <dbReference type="ARBA" id="ARBA00023235"/>
    </source>
</evidence>
<dbReference type="PROSITE" id="PS51257">
    <property type="entry name" value="PROKAR_LIPOPROTEIN"/>
    <property type="match status" value="1"/>
</dbReference>
<dbReference type="InterPro" id="IPR046357">
    <property type="entry name" value="PPIase_dom_sf"/>
</dbReference>
<dbReference type="Proteomes" id="UP000625735">
    <property type="component" value="Unassembled WGS sequence"/>
</dbReference>
<keyword evidence="10" id="KW-1185">Reference proteome</keyword>
<evidence type="ECO:0000259" key="7">
    <source>
        <dbReference type="PROSITE" id="PS50059"/>
    </source>
</evidence>
<dbReference type="PROSITE" id="PS50072">
    <property type="entry name" value="CSA_PPIASE_2"/>
    <property type="match status" value="1"/>
</dbReference>
<evidence type="ECO:0000256" key="3">
    <source>
        <dbReference type="ARBA" id="ARBA00013194"/>
    </source>
</evidence>
<evidence type="ECO:0000313" key="10">
    <source>
        <dbReference type="Proteomes" id="UP000625735"/>
    </source>
</evidence>
<evidence type="ECO:0000256" key="6">
    <source>
        <dbReference type="PROSITE-ProRule" id="PRU00277"/>
    </source>
</evidence>
<reference evidence="9" key="2">
    <citation type="submission" date="2020-09" db="EMBL/GenBank/DDBJ databases">
        <authorList>
            <person name="Sun Q."/>
            <person name="Zhou Y."/>
        </authorList>
    </citation>
    <scope>NUCLEOTIDE SEQUENCE</scope>
    <source>
        <strain evidence="9">CGMCC 1.12506</strain>
    </source>
</reference>
<protein>
    <recommendedName>
        <fullName evidence="3 6">peptidylprolyl isomerase</fullName>
        <ecNumber evidence="3 6">5.2.1.8</ecNumber>
    </recommendedName>
</protein>
<dbReference type="EC" id="5.2.1.8" evidence="3 6"/>
<keyword evidence="4 6" id="KW-0697">Rotamase</keyword>
<dbReference type="PROSITE" id="PS00170">
    <property type="entry name" value="CSA_PPIASE_1"/>
    <property type="match status" value="1"/>
</dbReference>
<reference evidence="9" key="1">
    <citation type="journal article" date="2014" name="Int. J. Syst. Evol. Microbiol.">
        <title>Complete genome sequence of Corynebacterium casei LMG S-19264T (=DSM 44701T), isolated from a smear-ripened cheese.</title>
        <authorList>
            <consortium name="US DOE Joint Genome Institute (JGI-PGF)"/>
            <person name="Walter F."/>
            <person name="Albersmeier A."/>
            <person name="Kalinowski J."/>
            <person name="Ruckert C."/>
        </authorList>
    </citation>
    <scope>NUCLEOTIDE SEQUENCE</scope>
    <source>
        <strain evidence="9">CGMCC 1.12506</strain>
    </source>
</reference>